<organism evidence="2 3">
    <name type="scientific">Blattamonas nauphoetae</name>
    <dbReference type="NCBI Taxonomy" id="2049346"/>
    <lineage>
        <taxon>Eukaryota</taxon>
        <taxon>Metamonada</taxon>
        <taxon>Preaxostyla</taxon>
        <taxon>Oxymonadida</taxon>
        <taxon>Blattamonas</taxon>
    </lineage>
</organism>
<name>A0ABQ9XRJ1_9EUKA</name>
<feature type="region of interest" description="Disordered" evidence="1">
    <location>
        <begin position="52"/>
        <end position="78"/>
    </location>
</feature>
<comment type="caution">
    <text evidence="2">The sequence shown here is derived from an EMBL/GenBank/DDBJ whole genome shotgun (WGS) entry which is preliminary data.</text>
</comment>
<evidence type="ECO:0000256" key="1">
    <source>
        <dbReference type="SAM" id="MobiDB-lite"/>
    </source>
</evidence>
<sequence>MRAGSQEGVTVLQNGTSTENWARAGFRTERTGFSVLSMEGKNSPDLDDWEERLESDKLSSDSTALIDIEQGEKQHRDL</sequence>
<proteinExistence type="predicted"/>
<dbReference type="Proteomes" id="UP001281761">
    <property type="component" value="Unassembled WGS sequence"/>
</dbReference>
<accession>A0ABQ9XRJ1</accession>
<reference evidence="2 3" key="1">
    <citation type="journal article" date="2022" name="bioRxiv">
        <title>Genomics of Preaxostyla Flagellates Illuminates Evolutionary Transitions and the Path Towards Mitochondrial Loss.</title>
        <authorList>
            <person name="Novak L.V.F."/>
            <person name="Treitli S.C."/>
            <person name="Pyrih J."/>
            <person name="Halakuc P."/>
            <person name="Pipaliya S.V."/>
            <person name="Vacek V."/>
            <person name="Brzon O."/>
            <person name="Soukal P."/>
            <person name="Eme L."/>
            <person name="Dacks J.B."/>
            <person name="Karnkowska A."/>
            <person name="Elias M."/>
            <person name="Hampl V."/>
        </authorList>
    </citation>
    <scope>NUCLEOTIDE SEQUENCE [LARGE SCALE GENOMIC DNA]</scope>
    <source>
        <strain evidence="2">NAU3</strain>
        <tissue evidence="2">Gut</tissue>
    </source>
</reference>
<gene>
    <name evidence="2" type="ORF">BLNAU_11057</name>
</gene>
<evidence type="ECO:0000313" key="2">
    <source>
        <dbReference type="EMBL" id="KAK2953955.1"/>
    </source>
</evidence>
<evidence type="ECO:0000313" key="3">
    <source>
        <dbReference type="Proteomes" id="UP001281761"/>
    </source>
</evidence>
<protein>
    <submittedName>
        <fullName evidence="2">Uncharacterized protein</fullName>
    </submittedName>
</protein>
<dbReference type="EMBL" id="JARBJD010000084">
    <property type="protein sequence ID" value="KAK2953955.1"/>
    <property type="molecule type" value="Genomic_DNA"/>
</dbReference>
<keyword evidence="3" id="KW-1185">Reference proteome</keyword>